<keyword evidence="5" id="KW-1185">Reference proteome</keyword>
<keyword evidence="2" id="KW-1133">Transmembrane helix</keyword>
<feature type="compositionally biased region" description="Polar residues" evidence="1">
    <location>
        <begin position="206"/>
        <end position="218"/>
    </location>
</feature>
<sequence length="218" mass="23859">MIDPVSAFQQTGTEYVVELVAQVEQDASYAGQYVTIVVVTLIVIVLLLSALWLGWRNRKLRQKHVEVPASIPEGLLDQEPLVLDEGMYVATVQGRDWLDRIAVHQLGIRTDAQMEVHSQGVAILRNGASNLFVRADQITDVRLESGINGKFVEKEGLIVFSWMLGHQEVSTGFRTKTAAGKRPLYTALSGLIPEAGPATQHAATAKPNTTPTDDSGRE</sequence>
<name>A0ABY8H3J5_9MICC</name>
<accession>A0ABY8H3J5</accession>
<gene>
    <name evidence="4" type="ORF">P8192_08285</name>
</gene>
<protein>
    <recommendedName>
        <fullName evidence="3">PH domain-containing protein</fullName>
    </recommendedName>
</protein>
<dbReference type="InterPro" id="IPR057446">
    <property type="entry name" value="PH_bac"/>
</dbReference>
<organism evidence="4 5">
    <name type="scientific">Citricoccus muralis</name>
    <dbReference type="NCBI Taxonomy" id="169134"/>
    <lineage>
        <taxon>Bacteria</taxon>
        <taxon>Bacillati</taxon>
        <taxon>Actinomycetota</taxon>
        <taxon>Actinomycetes</taxon>
        <taxon>Micrococcales</taxon>
        <taxon>Micrococcaceae</taxon>
        <taxon>Citricoccus</taxon>
    </lineage>
</organism>
<evidence type="ECO:0000256" key="2">
    <source>
        <dbReference type="SAM" id="Phobius"/>
    </source>
</evidence>
<dbReference type="EMBL" id="CP121252">
    <property type="protein sequence ID" value="WFP15419.1"/>
    <property type="molecule type" value="Genomic_DNA"/>
</dbReference>
<feature type="transmembrane region" description="Helical" evidence="2">
    <location>
        <begin position="33"/>
        <end position="55"/>
    </location>
</feature>
<evidence type="ECO:0000259" key="3">
    <source>
        <dbReference type="Pfam" id="PF25362"/>
    </source>
</evidence>
<proteinExistence type="predicted"/>
<feature type="domain" description="PH" evidence="3">
    <location>
        <begin position="80"/>
        <end position="182"/>
    </location>
</feature>
<evidence type="ECO:0000256" key="1">
    <source>
        <dbReference type="SAM" id="MobiDB-lite"/>
    </source>
</evidence>
<reference evidence="4 5" key="1">
    <citation type="submission" date="2023-04" db="EMBL/GenBank/DDBJ databases">
        <title>Funneling lignin-derived compounds into biodiesel using alkali-halophilic Citricoccus sp. P2.</title>
        <authorList>
            <person name="Luo C.-B."/>
        </authorList>
    </citation>
    <scope>NUCLEOTIDE SEQUENCE [LARGE SCALE GENOMIC DNA]</scope>
    <source>
        <strain evidence="4 5">P2</strain>
    </source>
</reference>
<dbReference type="Proteomes" id="UP001219037">
    <property type="component" value="Chromosome"/>
</dbReference>
<keyword evidence="2" id="KW-0472">Membrane</keyword>
<dbReference type="Pfam" id="PF25362">
    <property type="entry name" value="bPH_11"/>
    <property type="match status" value="1"/>
</dbReference>
<evidence type="ECO:0000313" key="5">
    <source>
        <dbReference type="Proteomes" id="UP001219037"/>
    </source>
</evidence>
<keyword evidence="2" id="KW-0812">Transmembrane</keyword>
<feature type="region of interest" description="Disordered" evidence="1">
    <location>
        <begin position="196"/>
        <end position="218"/>
    </location>
</feature>
<evidence type="ECO:0000313" key="4">
    <source>
        <dbReference type="EMBL" id="WFP15419.1"/>
    </source>
</evidence>
<dbReference type="RefSeq" id="WP_278156116.1">
    <property type="nucleotide sequence ID" value="NZ_CP121252.1"/>
</dbReference>